<dbReference type="EMBL" id="FWZU01000001">
    <property type="protein sequence ID" value="SME92240.1"/>
    <property type="molecule type" value="Genomic_DNA"/>
</dbReference>
<organism evidence="2 3">
    <name type="scientific">Desulfovibrio gilichinskyi</name>
    <dbReference type="NCBI Taxonomy" id="1519643"/>
    <lineage>
        <taxon>Bacteria</taxon>
        <taxon>Pseudomonadati</taxon>
        <taxon>Thermodesulfobacteriota</taxon>
        <taxon>Desulfovibrionia</taxon>
        <taxon>Desulfovibrionales</taxon>
        <taxon>Desulfovibrionaceae</taxon>
        <taxon>Desulfovibrio</taxon>
    </lineage>
</organism>
<dbReference type="SMART" id="SM00471">
    <property type="entry name" value="HDc"/>
    <property type="match status" value="1"/>
</dbReference>
<feature type="domain" description="HD-GYP" evidence="1">
    <location>
        <begin position="115"/>
        <end position="311"/>
    </location>
</feature>
<protein>
    <submittedName>
        <fullName evidence="2">Metal dependent phosphohydrolase</fullName>
    </submittedName>
</protein>
<dbReference type="PROSITE" id="PS51832">
    <property type="entry name" value="HD_GYP"/>
    <property type="match status" value="1"/>
</dbReference>
<dbReference type="Pfam" id="PF13487">
    <property type="entry name" value="HD_5"/>
    <property type="match status" value="1"/>
</dbReference>
<dbReference type="Proteomes" id="UP000192906">
    <property type="component" value="Unassembled WGS sequence"/>
</dbReference>
<dbReference type="Gene3D" id="1.10.3210.10">
    <property type="entry name" value="Hypothetical protein af1432"/>
    <property type="match status" value="1"/>
</dbReference>
<dbReference type="RefSeq" id="WP_085097842.1">
    <property type="nucleotide sequence ID" value="NZ_FWZU01000001.1"/>
</dbReference>
<dbReference type="InterPro" id="IPR037522">
    <property type="entry name" value="HD_GYP_dom"/>
</dbReference>
<accession>A0A1X7C8Y0</accession>
<dbReference type="InterPro" id="IPR021812">
    <property type="entry name" value="DUF3391"/>
</dbReference>
<dbReference type="STRING" id="1519643.SAMN06295933_0521"/>
<dbReference type="InterPro" id="IPR003607">
    <property type="entry name" value="HD/PDEase_dom"/>
</dbReference>
<dbReference type="Pfam" id="PF11871">
    <property type="entry name" value="DUF3391"/>
    <property type="match status" value="1"/>
</dbReference>
<dbReference type="OrthoDB" id="9802066at2"/>
<proteinExistence type="predicted"/>
<dbReference type="AlphaFoldDB" id="A0A1X7C8Y0"/>
<keyword evidence="2" id="KW-0378">Hydrolase</keyword>
<reference evidence="3" key="1">
    <citation type="submission" date="2017-04" db="EMBL/GenBank/DDBJ databases">
        <authorList>
            <person name="Varghese N."/>
            <person name="Submissions S."/>
        </authorList>
    </citation>
    <scope>NUCLEOTIDE SEQUENCE [LARGE SCALE GENOMIC DNA]</scope>
    <source>
        <strain evidence="3">K3S</strain>
    </source>
</reference>
<dbReference type="PANTHER" id="PTHR43155">
    <property type="entry name" value="CYCLIC DI-GMP PHOSPHODIESTERASE PA4108-RELATED"/>
    <property type="match status" value="1"/>
</dbReference>
<dbReference type="CDD" id="cd00077">
    <property type="entry name" value="HDc"/>
    <property type="match status" value="1"/>
</dbReference>
<dbReference type="SUPFAM" id="SSF109604">
    <property type="entry name" value="HD-domain/PDEase-like"/>
    <property type="match status" value="1"/>
</dbReference>
<evidence type="ECO:0000313" key="3">
    <source>
        <dbReference type="Proteomes" id="UP000192906"/>
    </source>
</evidence>
<evidence type="ECO:0000313" key="2">
    <source>
        <dbReference type="EMBL" id="SME92240.1"/>
    </source>
</evidence>
<keyword evidence="3" id="KW-1185">Reference proteome</keyword>
<dbReference type="GO" id="GO:0016787">
    <property type="term" value="F:hydrolase activity"/>
    <property type="evidence" value="ECO:0007669"/>
    <property type="project" value="UniProtKB-KW"/>
</dbReference>
<gene>
    <name evidence="2" type="ORF">SAMN06295933_0521</name>
</gene>
<sequence>MLEKIQTENIQKGMYIVCSANNYPPLPSKIANTYVTTKDVILTLLRCDIKEVLIDSYKSSIRESIQQTPYSDEILFARETYAQIIKLVQNIFKTVEERRDIDIDEYKKKVTPLLDSIERNSNAAASLTILLQSDQYIFAHSLNTAILSAVLGRFLGHSTESLKDLIVSALLMNIGEIWIPDNILKKHGKLIQKEFSIIKQHPALACEYLNTQDNIPQNIIETIYSHHEREDCSGYPEGSAGNKIPKFARIISICDSYDAMTSSRPYREAMTPNMAIKHLYSMKDSSFHTPYLESFIKCIGIYPTGCFVKLSDGRYGVVMKNTPSAPLLPEIKIVFDSRLRAILPEYINLLQEDAGNTDSSLEIIECIHPKTFKLELDRFLW</sequence>
<evidence type="ECO:0000259" key="1">
    <source>
        <dbReference type="PROSITE" id="PS51832"/>
    </source>
</evidence>
<dbReference type="PANTHER" id="PTHR43155:SF2">
    <property type="entry name" value="CYCLIC DI-GMP PHOSPHODIESTERASE PA4108"/>
    <property type="match status" value="1"/>
</dbReference>
<name>A0A1X7C8Y0_9BACT</name>